<name>A0ACA9Y0W4_9ASCO</name>
<protein>
    <submittedName>
        <fullName evidence="1">Protein KTI13</fullName>
    </submittedName>
</protein>
<evidence type="ECO:0000313" key="2">
    <source>
        <dbReference type="Proteomes" id="UP001152531"/>
    </source>
</evidence>
<proteinExistence type="predicted"/>
<dbReference type="EMBL" id="CALSDN010000001">
    <property type="protein sequence ID" value="CAH6718565.1"/>
    <property type="molecule type" value="Genomic_DNA"/>
</dbReference>
<sequence length="323" mass="35496">MILACGSNGKYQLGNGSDEDSSEFIPCKFLIDGQITQSVQRPLKILHGGNHTMVLFENGQLFSCGDNTFGQCGHDSPQLITVFTQVPGKWSNASCGWEFSILVNDKSELFVCGSGSKGELGLGDTTQCKLTKIPIDLQVDDIQSTVQYTLLRSGDNFYAWGNGKKGQFIEKAIFQTPTKVDLPRSKDIKSYALTKDSVVLNYGSSIKSLGRLEIEVQGQIQSIKTMWSSIHYQIDGKLSSQGNNSHGQLSDNHLTNFESFETGSEHGILQKDQLYSWGWGEHGNCGTSSEPNHDQIVFKQLNPIYDQPVSLISCGCATTFIVQ</sequence>
<gene>
    <name evidence="1" type="ORF">CLIB1444_01S09560</name>
</gene>
<reference evidence="1" key="1">
    <citation type="submission" date="2022-06" db="EMBL/GenBank/DDBJ databases">
        <authorList>
            <person name="Legras J.-L."/>
            <person name="Devillers H."/>
            <person name="Grondin C."/>
        </authorList>
    </citation>
    <scope>NUCLEOTIDE SEQUENCE</scope>
    <source>
        <strain evidence="1">CLIB 1444</strain>
    </source>
</reference>
<comment type="caution">
    <text evidence="1">The sequence shown here is derived from an EMBL/GenBank/DDBJ whole genome shotgun (WGS) entry which is preliminary data.</text>
</comment>
<organism evidence="1 2">
    <name type="scientific">[Candida] jaroonii</name>
    <dbReference type="NCBI Taxonomy" id="467808"/>
    <lineage>
        <taxon>Eukaryota</taxon>
        <taxon>Fungi</taxon>
        <taxon>Dikarya</taxon>
        <taxon>Ascomycota</taxon>
        <taxon>Saccharomycotina</taxon>
        <taxon>Pichiomycetes</taxon>
        <taxon>Debaryomycetaceae</taxon>
        <taxon>Yamadazyma</taxon>
    </lineage>
</organism>
<accession>A0ACA9Y0W4</accession>
<dbReference type="Proteomes" id="UP001152531">
    <property type="component" value="Unassembled WGS sequence"/>
</dbReference>
<evidence type="ECO:0000313" key="1">
    <source>
        <dbReference type="EMBL" id="CAH6718565.1"/>
    </source>
</evidence>
<keyword evidence="2" id="KW-1185">Reference proteome</keyword>